<reference evidence="5 6" key="1">
    <citation type="journal article" date="2024" name="Science">
        <title>Giant polyketide synthase enzymes in the biosynthesis of giant marine polyether toxins.</title>
        <authorList>
            <person name="Fallon T.R."/>
            <person name="Shende V.V."/>
            <person name="Wierzbicki I.H."/>
            <person name="Pendleton A.L."/>
            <person name="Watervoot N.F."/>
            <person name="Auber R.P."/>
            <person name="Gonzalez D.J."/>
            <person name="Wisecaver J.H."/>
            <person name="Moore B.S."/>
        </authorList>
    </citation>
    <scope>NUCLEOTIDE SEQUENCE [LARGE SCALE GENOMIC DNA]</scope>
    <source>
        <strain evidence="5 6">12B1</strain>
    </source>
</reference>
<dbReference type="GO" id="GO:0016620">
    <property type="term" value="F:oxidoreductase activity, acting on the aldehyde or oxo group of donors, NAD or NADP as acceptor"/>
    <property type="evidence" value="ECO:0007669"/>
    <property type="project" value="InterPro"/>
</dbReference>
<name>A0AB34KC73_PRYPA</name>
<keyword evidence="6" id="KW-1185">Reference proteome</keyword>
<sequence length="600" mass="63735">MAAAAPEWIATIRDAALSTPTQALWAAGGLLAFAMLLRLLWHPSVPSVSVSFEADAPGASAELSPGQLPCHDPSTGAFLGAVACESSASVEARVQRARAAQKQWAATTFGTRRQLLRIISKCVLEHAAEICRVSARDSGKTTTDAAFGEVLVTLEKLCWLCAEGESALKPERRSPGRMLFYKVARVEWHPRGVLGAIVPWNYPFHNILNPVSAAVFSGNAIIVKVSEHSLWSSKFYGRLLEKCLQAAGAPPDLVQVIAGDGTTGATLTRNVDMMTFVGSTRVGKLVMREAANTLTPVVLELGGKDPFVLLPGTKVDAVVDVAARAGWGASGQNCIGAERFFVHASLFEEFSSKICAIAGKMRQGVPLNAEGNTGVDIGAMCLPGEAKRIQSLVDDAVAHGATVGAGGKGSDSNGAQFFEPTVILVPKPSTSAGMRLLSEEVFGPLITVIKFENDDELIQMCNDCPFALGSSIFGHDEHVRRVGKHIQAGMLACNDFATCYMCQSLPMGGLKDSGFGKFAGVEGLRGCCVTKAVVEDRFSFMRTQLPPPLKYPLSDVAYPFVEGLMNFFYGASLRAKVGGIITLLQCVVLPSSISPKRKAA</sequence>
<dbReference type="Gene3D" id="3.40.309.10">
    <property type="entry name" value="Aldehyde Dehydrogenase, Chain A, domain 2"/>
    <property type="match status" value="1"/>
</dbReference>
<feature type="active site" evidence="2">
    <location>
        <position position="300"/>
    </location>
</feature>
<keyword evidence="1 3" id="KW-0560">Oxidoreductase</keyword>
<comment type="caution">
    <text evidence="5">The sequence shown here is derived from an EMBL/GenBank/DDBJ whole genome shotgun (WGS) entry which is preliminary data.</text>
</comment>
<dbReference type="EMBL" id="JBGBPQ010000001">
    <property type="protein sequence ID" value="KAL1530728.1"/>
    <property type="molecule type" value="Genomic_DNA"/>
</dbReference>
<dbReference type="PROSITE" id="PS00687">
    <property type="entry name" value="ALDEHYDE_DEHYDR_GLU"/>
    <property type="match status" value="1"/>
</dbReference>
<organism evidence="5 6">
    <name type="scientific">Prymnesium parvum</name>
    <name type="common">Toxic golden alga</name>
    <dbReference type="NCBI Taxonomy" id="97485"/>
    <lineage>
        <taxon>Eukaryota</taxon>
        <taxon>Haptista</taxon>
        <taxon>Haptophyta</taxon>
        <taxon>Prymnesiophyceae</taxon>
        <taxon>Prymnesiales</taxon>
        <taxon>Prymnesiaceae</taxon>
        <taxon>Prymnesium</taxon>
    </lineage>
</organism>
<dbReference type="InterPro" id="IPR015590">
    <property type="entry name" value="Aldehyde_DH_dom"/>
</dbReference>
<dbReference type="SUPFAM" id="SSF53720">
    <property type="entry name" value="ALDH-like"/>
    <property type="match status" value="1"/>
</dbReference>
<gene>
    <name evidence="5" type="ORF">AB1Y20_001627</name>
</gene>
<evidence type="ECO:0000256" key="2">
    <source>
        <dbReference type="PROSITE-ProRule" id="PRU10007"/>
    </source>
</evidence>
<dbReference type="InterPro" id="IPR016162">
    <property type="entry name" value="Ald_DH_N"/>
</dbReference>
<evidence type="ECO:0000256" key="1">
    <source>
        <dbReference type="ARBA" id="ARBA00023002"/>
    </source>
</evidence>
<accession>A0AB34KC73</accession>
<protein>
    <recommendedName>
        <fullName evidence="4">Aldehyde dehydrogenase domain-containing protein</fullName>
    </recommendedName>
</protein>
<dbReference type="InterPro" id="IPR016161">
    <property type="entry name" value="Ald_DH/histidinol_DH"/>
</dbReference>
<dbReference type="Pfam" id="PF00171">
    <property type="entry name" value="Aldedh"/>
    <property type="match status" value="1"/>
</dbReference>
<feature type="domain" description="Aldehyde dehydrogenase" evidence="4">
    <location>
        <begin position="67"/>
        <end position="533"/>
    </location>
</feature>
<dbReference type="Gene3D" id="3.40.605.10">
    <property type="entry name" value="Aldehyde Dehydrogenase, Chain A, domain 1"/>
    <property type="match status" value="1"/>
</dbReference>
<dbReference type="PANTHER" id="PTHR11699">
    <property type="entry name" value="ALDEHYDE DEHYDROGENASE-RELATED"/>
    <property type="match status" value="1"/>
</dbReference>
<evidence type="ECO:0000259" key="4">
    <source>
        <dbReference type="Pfam" id="PF00171"/>
    </source>
</evidence>
<proteinExistence type="inferred from homology"/>
<dbReference type="AlphaFoldDB" id="A0AB34KC73"/>
<dbReference type="Proteomes" id="UP001515480">
    <property type="component" value="Unassembled WGS sequence"/>
</dbReference>
<evidence type="ECO:0000313" key="5">
    <source>
        <dbReference type="EMBL" id="KAL1530728.1"/>
    </source>
</evidence>
<comment type="similarity">
    <text evidence="3">Belongs to the aldehyde dehydrogenase family.</text>
</comment>
<evidence type="ECO:0000313" key="6">
    <source>
        <dbReference type="Proteomes" id="UP001515480"/>
    </source>
</evidence>
<dbReference type="InterPro" id="IPR029510">
    <property type="entry name" value="Ald_DH_CS_GLU"/>
</dbReference>
<dbReference type="InterPro" id="IPR016163">
    <property type="entry name" value="Ald_DH_C"/>
</dbReference>
<evidence type="ECO:0000256" key="3">
    <source>
        <dbReference type="RuleBase" id="RU003345"/>
    </source>
</evidence>